<dbReference type="GO" id="GO:0070291">
    <property type="term" value="P:N-acylethanolamine metabolic process"/>
    <property type="evidence" value="ECO:0007669"/>
    <property type="project" value="TreeGrafter"/>
</dbReference>
<accession>A0A4U6CYS4</accession>
<dbReference type="GO" id="GO:0005886">
    <property type="term" value="C:plasma membrane"/>
    <property type="evidence" value="ECO:0007669"/>
    <property type="project" value="TreeGrafter"/>
</dbReference>
<dbReference type="Pfam" id="PF03009">
    <property type="entry name" value="GDPD"/>
    <property type="match status" value="1"/>
</dbReference>
<dbReference type="GO" id="GO:0008889">
    <property type="term" value="F:glycerophosphodiester phosphodiesterase activity"/>
    <property type="evidence" value="ECO:0007669"/>
    <property type="project" value="TreeGrafter"/>
</dbReference>
<dbReference type="PANTHER" id="PTHR46320">
    <property type="entry name" value="GLYCEROPHOSPHODIESTER PHOSPHODIESTERASE 1"/>
    <property type="match status" value="1"/>
</dbReference>
<dbReference type="OrthoDB" id="384721at2"/>
<dbReference type="Gene3D" id="3.20.20.190">
    <property type="entry name" value="Phosphatidylinositol (PI) phosphodiesterase"/>
    <property type="match status" value="1"/>
</dbReference>
<dbReference type="GO" id="GO:0006644">
    <property type="term" value="P:phospholipid metabolic process"/>
    <property type="evidence" value="ECO:0007669"/>
    <property type="project" value="TreeGrafter"/>
</dbReference>
<dbReference type="SUPFAM" id="SSF51695">
    <property type="entry name" value="PLC-like phosphodiesterases"/>
    <property type="match status" value="1"/>
</dbReference>
<dbReference type="PANTHER" id="PTHR46320:SF1">
    <property type="entry name" value="GLYCEROPHOSPHODIESTER PHOSPHODIESTERASE 1"/>
    <property type="match status" value="1"/>
</dbReference>
<evidence type="ECO:0000313" key="4">
    <source>
        <dbReference type="Proteomes" id="UP000304900"/>
    </source>
</evidence>
<evidence type="ECO:0000313" key="3">
    <source>
        <dbReference type="EMBL" id="TKT88468.1"/>
    </source>
</evidence>
<evidence type="ECO:0000259" key="2">
    <source>
        <dbReference type="PROSITE" id="PS51704"/>
    </source>
</evidence>
<organism evidence="3 4">
    <name type="scientific">Dyadobacter frigoris</name>
    <dbReference type="NCBI Taxonomy" id="2576211"/>
    <lineage>
        <taxon>Bacteria</taxon>
        <taxon>Pseudomonadati</taxon>
        <taxon>Bacteroidota</taxon>
        <taxon>Cytophagia</taxon>
        <taxon>Cytophagales</taxon>
        <taxon>Spirosomataceae</taxon>
        <taxon>Dyadobacter</taxon>
    </lineage>
</organism>
<dbReference type="AlphaFoldDB" id="A0A4U6CYS4"/>
<dbReference type="RefSeq" id="WP_137343005.1">
    <property type="nucleotide sequence ID" value="NZ_BSQH01000011.1"/>
</dbReference>
<evidence type="ECO:0000256" key="1">
    <source>
        <dbReference type="SAM" id="SignalP"/>
    </source>
</evidence>
<dbReference type="InterPro" id="IPR030395">
    <property type="entry name" value="GP_PDE_dom"/>
</dbReference>
<dbReference type="EMBL" id="SZVO01000015">
    <property type="protein sequence ID" value="TKT88468.1"/>
    <property type="molecule type" value="Genomic_DNA"/>
</dbReference>
<name>A0A4U6CYS4_9BACT</name>
<feature type="chain" id="PRO_5020201312" description="GP-PDE domain-containing protein" evidence="1">
    <location>
        <begin position="26"/>
        <end position="268"/>
    </location>
</feature>
<feature type="domain" description="GP-PDE" evidence="2">
    <location>
        <begin position="30"/>
        <end position="268"/>
    </location>
</feature>
<keyword evidence="4" id="KW-1185">Reference proteome</keyword>
<gene>
    <name evidence="3" type="ORF">FDK13_26290</name>
</gene>
<proteinExistence type="predicted"/>
<keyword evidence="1" id="KW-0732">Signal</keyword>
<dbReference type="Proteomes" id="UP000304900">
    <property type="component" value="Unassembled WGS sequence"/>
</dbReference>
<feature type="signal peptide" evidence="1">
    <location>
        <begin position="1"/>
        <end position="25"/>
    </location>
</feature>
<dbReference type="PROSITE" id="PS51704">
    <property type="entry name" value="GP_PDE"/>
    <property type="match status" value="1"/>
</dbReference>
<dbReference type="InterPro" id="IPR017946">
    <property type="entry name" value="PLC-like_Pdiesterase_TIM-brl"/>
</dbReference>
<sequence>MKFSLSCFSRSIPALLFFINLTVNAQNNTIHLIAHRGGVVDSTFTENGLPALEKAMENKYAMIETDMRVTKDGVLIANHDADFERYYGIKEKVTDMNWADIQKLSSKPDGNTPLKLETVFQFCSKNHMNVMLDNKIEGLDTALFNQLLVLLDKYNLREKALMIGTDASTEFFTGKIKLSCTRKQLEENKARQDYKPNHYFLFERPSKMTQNDVNWTKNNGILTVAAINKYHYKNSANMYQQAKDDCSQMMSFGVKYFQIDSEFSAFLK</sequence>
<protein>
    <recommendedName>
        <fullName evidence="2">GP-PDE domain-containing protein</fullName>
    </recommendedName>
</protein>
<dbReference type="GO" id="GO:0006580">
    <property type="term" value="P:ethanolamine metabolic process"/>
    <property type="evidence" value="ECO:0007669"/>
    <property type="project" value="TreeGrafter"/>
</dbReference>
<reference evidence="3 4" key="1">
    <citation type="submission" date="2019-05" db="EMBL/GenBank/DDBJ databases">
        <title>Dyadobacter AR-3-8 sp. nov., isolated from arctic soil.</title>
        <authorList>
            <person name="Chaudhary D.K."/>
        </authorList>
    </citation>
    <scope>NUCLEOTIDE SEQUENCE [LARGE SCALE GENOMIC DNA]</scope>
    <source>
        <strain evidence="3 4">AR-3-8</strain>
    </source>
</reference>
<comment type="caution">
    <text evidence="3">The sequence shown here is derived from an EMBL/GenBank/DDBJ whole genome shotgun (WGS) entry which is preliminary data.</text>
</comment>